<dbReference type="InterPro" id="IPR005225">
    <property type="entry name" value="Small_GTP-bd"/>
</dbReference>
<dbReference type="PRINTS" id="PR00326">
    <property type="entry name" value="GTP1OBG"/>
</dbReference>
<feature type="domain" description="EngA-type G" evidence="10">
    <location>
        <begin position="372"/>
        <end position="556"/>
    </location>
</feature>
<dbReference type="InterPro" id="IPR027417">
    <property type="entry name" value="P-loop_NTPase"/>
</dbReference>
<dbReference type="PROSITE" id="PS51712">
    <property type="entry name" value="G_ENGA"/>
    <property type="match status" value="2"/>
</dbReference>
<keyword evidence="3" id="KW-0690">Ribosome biogenesis</keyword>
<evidence type="ECO:0000256" key="3">
    <source>
        <dbReference type="ARBA" id="ARBA00022517"/>
    </source>
</evidence>
<reference evidence="11" key="1">
    <citation type="submission" date="2021-01" db="EMBL/GenBank/DDBJ databases">
        <authorList>
            <person name="Corre E."/>
            <person name="Pelletier E."/>
            <person name="Niang G."/>
            <person name="Scheremetjew M."/>
            <person name="Finn R."/>
            <person name="Kale V."/>
            <person name="Holt S."/>
            <person name="Cochrane G."/>
            <person name="Meng A."/>
            <person name="Brown T."/>
            <person name="Cohen L."/>
        </authorList>
    </citation>
    <scope>NUCLEOTIDE SEQUENCE</scope>
    <source>
        <strain evidence="11">Isolate 1302-5</strain>
    </source>
</reference>
<feature type="domain" description="EngA-type G" evidence="10">
    <location>
        <begin position="133"/>
        <end position="304"/>
    </location>
</feature>
<keyword evidence="5" id="KW-0547">Nucleotide-binding</keyword>
<evidence type="ECO:0000256" key="6">
    <source>
        <dbReference type="ARBA" id="ARBA00023134"/>
    </source>
</evidence>
<dbReference type="GO" id="GO:0005525">
    <property type="term" value="F:GTP binding"/>
    <property type="evidence" value="ECO:0007669"/>
    <property type="project" value="UniProtKB-KW"/>
</dbReference>
<dbReference type="InterPro" id="IPR015946">
    <property type="entry name" value="KH_dom-like_a/b"/>
</dbReference>
<keyword evidence="9" id="KW-0732">Signal</keyword>
<dbReference type="GO" id="GO:0042254">
    <property type="term" value="P:ribosome biogenesis"/>
    <property type="evidence" value="ECO:0007669"/>
    <property type="project" value="UniProtKB-KW"/>
</dbReference>
<evidence type="ECO:0000256" key="9">
    <source>
        <dbReference type="SAM" id="SignalP"/>
    </source>
</evidence>
<name>A0A7S4IQC5_9STRA</name>
<dbReference type="PANTHER" id="PTHR43834">
    <property type="entry name" value="GTPASE DER"/>
    <property type="match status" value="1"/>
</dbReference>
<evidence type="ECO:0000256" key="2">
    <source>
        <dbReference type="ARBA" id="ARBA00020953"/>
    </source>
</evidence>
<evidence type="ECO:0000256" key="8">
    <source>
        <dbReference type="SAM" id="MobiDB-lite"/>
    </source>
</evidence>
<dbReference type="InterPro" id="IPR031166">
    <property type="entry name" value="G_ENGA"/>
</dbReference>
<comment type="similarity">
    <text evidence="1">Belongs to the TRAFAC class TrmE-Era-EngA-EngB-Septin-like GTPase superfamily. EngA (Der) GTPase family.</text>
</comment>
<dbReference type="SMART" id="SM00382">
    <property type="entry name" value="AAA"/>
    <property type="match status" value="2"/>
</dbReference>
<dbReference type="Gene3D" id="3.40.50.300">
    <property type="entry name" value="P-loop containing nucleotide triphosphate hydrolases"/>
    <property type="match status" value="2"/>
</dbReference>
<evidence type="ECO:0000256" key="7">
    <source>
        <dbReference type="ARBA" id="ARBA00032345"/>
    </source>
</evidence>
<evidence type="ECO:0000256" key="5">
    <source>
        <dbReference type="ARBA" id="ARBA00022741"/>
    </source>
</evidence>
<dbReference type="FunFam" id="3.30.300.20:FF:000004">
    <property type="entry name" value="GTPase Der"/>
    <property type="match status" value="1"/>
</dbReference>
<dbReference type="CDD" id="cd01895">
    <property type="entry name" value="EngA2"/>
    <property type="match status" value="1"/>
</dbReference>
<proteinExistence type="inferred from homology"/>
<dbReference type="GO" id="GO:0043022">
    <property type="term" value="F:ribosome binding"/>
    <property type="evidence" value="ECO:0007669"/>
    <property type="project" value="TreeGrafter"/>
</dbReference>
<accession>A0A7S4IQC5</accession>
<dbReference type="InterPro" id="IPR006073">
    <property type="entry name" value="GTP-bd"/>
</dbReference>
<dbReference type="Pfam" id="PF14714">
    <property type="entry name" value="KH_dom-like"/>
    <property type="match status" value="1"/>
</dbReference>
<evidence type="ECO:0000256" key="4">
    <source>
        <dbReference type="ARBA" id="ARBA00022737"/>
    </source>
</evidence>
<sequence length="672" mass="73078">MARNSPAFLVPAALILASAAARSATPVSSCAFLDARSGAAAAATTTPRCSTTAAPFSSSPVFGCRGSPSALRATLEVTDEDALEEMEDWDDFDEGGGRMITEDEVEVEEGEALETGGGGSQPIRRHRRNKKVPIIAIVGRPNVGKSALVNRIAGTQSGGAIVADVEGITRDRTYKPAEFLGERFQLVDTGGLVFDDSDALFAREIREQAMIAIEEAAAVILVVDGRVGPTNMDQQLADFLRKEISGKIPVTLAVNKCESEKTGGVAAAEFWGLGLGNPFPVSALHGVGTADLLEDVYEGIVKKASAIQGFGTKVKELLAAKGAILSEEPLEEEDETDLLLRQYGVGNDEDRALKRYEDAMNAFDDEEMQEEVNIAIVGRPNVGKSSLLNTLFGDSRAIVSDVAGTTRDCIDAVMERPAPGGSNDLPTIYRFVDTAGIRRKGKIEFGPEFFMVNRALRAIRRADIALLVLDATQGVAEQDCILAQKIADDGRACVIVCNKWDAVVDKNDKTYDKSVKYFRDELPQIRWAPIIFTSAATGQRVGKIYGAVDEALKAHRKRVSTAVLNEVLRDAILWQPPPARRNGAQAKIYYCNQVSTRPPTVVVFCNDPKLITDNYRRYLDRKFRESLDGFEATPIRWIYRGRRARDMRRNRNMNGDPGDGGMGTANPYPHAI</sequence>
<protein>
    <recommendedName>
        <fullName evidence="2">GTPase Der</fullName>
    </recommendedName>
    <alternativeName>
        <fullName evidence="7">GTP-binding protein EngA</fullName>
    </alternativeName>
</protein>
<dbReference type="NCBIfam" id="TIGR03594">
    <property type="entry name" value="GTPase_EngA"/>
    <property type="match status" value="1"/>
</dbReference>
<dbReference type="Gene3D" id="3.30.300.20">
    <property type="match status" value="1"/>
</dbReference>
<feature type="signal peptide" evidence="9">
    <location>
        <begin position="1"/>
        <end position="23"/>
    </location>
</feature>
<gene>
    <name evidence="11" type="ORF">OAUR00152_LOCUS13909</name>
</gene>
<dbReference type="PANTHER" id="PTHR43834:SF6">
    <property type="entry name" value="GTPASE DER"/>
    <property type="match status" value="1"/>
</dbReference>
<dbReference type="CDD" id="cd01894">
    <property type="entry name" value="EngA1"/>
    <property type="match status" value="1"/>
</dbReference>
<dbReference type="AlphaFoldDB" id="A0A7S4IQC5"/>
<feature type="region of interest" description="Disordered" evidence="8">
    <location>
        <begin position="648"/>
        <end position="672"/>
    </location>
</feature>
<evidence type="ECO:0000256" key="1">
    <source>
        <dbReference type="ARBA" id="ARBA00008279"/>
    </source>
</evidence>
<dbReference type="EMBL" id="HBKQ01020567">
    <property type="protein sequence ID" value="CAE2236110.1"/>
    <property type="molecule type" value="Transcribed_RNA"/>
</dbReference>
<feature type="chain" id="PRO_5031438956" description="GTPase Der" evidence="9">
    <location>
        <begin position="24"/>
        <end position="672"/>
    </location>
</feature>
<dbReference type="InterPro" id="IPR032859">
    <property type="entry name" value="KH_dom-like"/>
</dbReference>
<dbReference type="HAMAP" id="MF_00195">
    <property type="entry name" value="GTPase_Der"/>
    <property type="match status" value="1"/>
</dbReference>
<keyword evidence="6" id="KW-0342">GTP-binding</keyword>
<organism evidence="11">
    <name type="scientific">Odontella aurita</name>
    <dbReference type="NCBI Taxonomy" id="265563"/>
    <lineage>
        <taxon>Eukaryota</taxon>
        <taxon>Sar</taxon>
        <taxon>Stramenopiles</taxon>
        <taxon>Ochrophyta</taxon>
        <taxon>Bacillariophyta</taxon>
        <taxon>Mediophyceae</taxon>
        <taxon>Biddulphiophycidae</taxon>
        <taxon>Eupodiscales</taxon>
        <taxon>Odontellaceae</taxon>
        <taxon>Odontella</taxon>
    </lineage>
</organism>
<dbReference type="SUPFAM" id="SSF52540">
    <property type="entry name" value="P-loop containing nucleoside triphosphate hydrolases"/>
    <property type="match status" value="2"/>
</dbReference>
<dbReference type="Pfam" id="PF01926">
    <property type="entry name" value="MMR_HSR1"/>
    <property type="match status" value="2"/>
</dbReference>
<dbReference type="InterPro" id="IPR016484">
    <property type="entry name" value="GTPase_Der"/>
</dbReference>
<evidence type="ECO:0000259" key="10">
    <source>
        <dbReference type="PROSITE" id="PS51712"/>
    </source>
</evidence>
<keyword evidence="4" id="KW-0677">Repeat</keyword>
<dbReference type="FunFam" id="3.40.50.300:FF:000040">
    <property type="entry name" value="GTPase Der"/>
    <property type="match status" value="1"/>
</dbReference>
<dbReference type="InterPro" id="IPR003593">
    <property type="entry name" value="AAA+_ATPase"/>
</dbReference>
<evidence type="ECO:0000313" key="11">
    <source>
        <dbReference type="EMBL" id="CAE2236110.1"/>
    </source>
</evidence>
<dbReference type="NCBIfam" id="TIGR00231">
    <property type="entry name" value="small_GTP"/>
    <property type="match status" value="2"/>
</dbReference>